<keyword evidence="4" id="KW-1185">Reference proteome</keyword>
<dbReference type="Proteomes" id="UP000814176">
    <property type="component" value="Unassembled WGS sequence"/>
</dbReference>
<dbReference type="InterPro" id="IPR015943">
    <property type="entry name" value="WD40/YVTN_repeat-like_dom_sf"/>
</dbReference>
<accession>A0ABQ8KIE3</accession>
<dbReference type="InterPro" id="IPR022033">
    <property type="entry name" value="Rav1p_C"/>
</dbReference>
<dbReference type="Gene3D" id="2.130.10.10">
    <property type="entry name" value="YVTN repeat-like/Quinoprotein amine dehydrogenase"/>
    <property type="match status" value="2"/>
</dbReference>
<gene>
    <name evidence="3" type="ORF">C8Q71DRAFT_757038</name>
</gene>
<reference evidence="3 4" key="1">
    <citation type="journal article" date="2021" name="Environ. Microbiol.">
        <title>Gene family expansions and transcriptome signatures uncover fungal adaptations to wood decay.</title>
        <authorList>
            <person name="Hage H."/>
            <person name="Miyauchi S."/>
            <person name="Viragh M."/>
            <person name="Drula E."/>
            <person name="Min B."/>
            <person name="Chaduli D."/>
            <person name="Navarro D."/>
            <person name="Favel A."/>
            <person name="Norest M."/>
            <person name="Lesage-Meessen L."/>
            <person name="Balint B."/>
            <person name="Merenyi Z."/>
            <person name="de Eugenio L."/>
            <person name="Morin E."/>
            <person name="Martinez A.T."/>
            <person name="Baldrian P."/>
            <person name="Stursova M."/>
            <person name="Martinez M.J."/>
            <person name="Novotny C."/>
            <person name="Magnuson J.K."/>
            <person name="Spatafora J.W."/>
            <person name="Maurice S."/>
            <person name="Pangilinan J."/>
            <person name="Andreopoulos W."/>
            <person name="LaButti K."/>
            <person name="Hundley H."/>
            <person name="Na H."/>
            <person name="Kuo A."/>
            <person name="Barry K."/>
            <person name="Lipzen A."/>
            <person name="Henrissat B."/>
            <person name="Riley R."/>
            <person name="Ahrendt S."/>
            <person name="Nagy L.G."/>
            <person name="Grigoriev I.V."/>
            <person name="Martin F."/>
            <person name="Rosso M.N."/>
        </authorList>
    </citation>
    <scope>NUCLEOTIDE SEQUENCE [LARGE SCALE GENOMIC DNA]</scope>
    <source>
        <strain evidence="3 4">CIRM-BRFM 1785</strain>
    </source>
</reference>
<feature type="compositionally biased region" description="Polar residues" evidence="1">
    <location>
        <begin position="1335"/>
        <end position="1345"/>
    </location>
</feature>
<dbReference type="InterPro" id="IPR001680">
    <property type="entry name" value="WD40_rpt"/>
</dbReference>
<feature type="domain" description="RAVE complex protein Rav1 C-terminal" evidence="2">
    <location>
        <begin position="645"/>
        <end position="1282"/>
    </location>
</feature>
<evidence type="ECO:0000313" key="3">
    <source>
        <dbReference type="EMBL" id="KAH9837162.1"/>
    </source>
</evidence>
<dbReference type="SMART" id="SM00320">
    <property type="entry name" value="WD40"/>
    <property type="match status" value="4"/>
</dbReference>
<comment type="caution">
    <text evidence="3">The sequence shown here is derived from an EMBL/GenBank/DDBJ whole genome shotgun (WGS) entry which is preliminary data.</text>
</comment>
<evidence type="ECO:0000259" key="2">
    <source>
        <dbReference type="Pfam" id="PF12234"/>
    </source>
</evidence>
<feature type="compositionally biased region" description="Basic and acidic residues" evidence="1">
    <location>
        <begin position="1356"/>
        <end position="1367"/>
    </location>
</feature>
<name>A0ABQ8KIE3_9APHY</name>
<dbReference type="EMBL" id="JADCUA010000009">
    <property type="protein sequence ID" value="KAH9837162.1"/>
    <property type="molecule type" value="Genomic_DNA"/>
</dbReference>
<sequence>MLDLLQAYTGCPTTGLQFLALPRETLLLHPSLDSIIILNARTLAFLRALTFWEVFPGTRHIAGSVSCLTIDSGMKLVVASMASRVAVWSLSTAGGYQVHDSWRLHSSLVLPQEQEVTALDCKSGLLAVGTQSSLSVYTLILENDLPTWSRKWTYPTKSLARVRFSPSLMYIATTSTHDTIVRLHLTTSGRRTQVIPHPRPVSDIRWRNPGTHAQNRNDDPILYTTTTDGTLRVFLSVLDAPQRVQLHAALDAASSIPLSSQLNSLEGDGRMISSSVFPLDRDAVLSMLKGVSGGAQSAEEDARSRRVREIAEEGWDLFLRVLADGSLVVQAVANIDRRPPTLLKQFTLLQSPPGLLPSPPPAHLYVLPAPSDPGTLTLVTSPPLAAYVLSPLPFFDARADGLRLVARGADQILQDPREAVDHSRREVVRFVRTPEGEGVGAVYADGSGEVWCLKRGGGGLQRRGKWRVSEEADKVDQVVVLDGGTCFVTYASQAGRLTLHTPAPATLSVPPLVALFSLPVPSSSPTSLSRTILAVTETHTILVIYANLSPEPALAIRLESSLPLPTPPRMILPVDPMAWSGTRGEATAMSADAHDTLLSVSEDGELAFWVPENGLLDLLSGEVKQMNGVKANGTKPNGTVAHGDTQSSGWRCTGRVRTGRKGLSRAACSSAKKSVLVVPTPEGEELTIWDSKTSEFSSGLEYQELLSSSDPINDLDWTATPDAQSILAIGFAHHVELLAQQRMTYYDDTPGWGRCHTIDIGRTFPHPIGDSIWLARGSLLVGAGHHLCIFGQPKSKTGDERNESLFEFVARQNGPLDDYHPQMMLQCLLWEKIELVKQIIVNLAKNLESGRSPWEWQRLPLENFFKKDEVVKAAHASRKPQYSLLFSEPEMQNDDDEDPFSRSVVEHLIERLEENPLPHLTPNEHASLLVLIQTALEIEEQRRALDTNGVRYLISMRAYYISHKRLSAPSTPTSGKTGTIDKRIRPRQRLRYRDMIWAFHSESQELLLSQSVAACSGKMTWSEARSLGVFLWLRSCESMKAHMEVVARNQYMAGDNRDPTACSLFYFALGKSKLMLGLWRQAAWHKEQSQMLKFLNNDFTQARWRTAALKNAFALLSKRRFEYAAAFFLLGGSLKDAVNVCIRNLDDFQLAVAIARVVEGGDDGPILQALLKDTVLPVAFRDGNRWLASWAFWLLHRRDLAVRILLTPLQDVASVLDVRITAIGDPHYDDPSLALLFSQLKSRTLQTAKGTSEISGRTEFNFVLQIARVFCRMGCHVLALDLLRSWSFQRPSVVIPGRKPLAQTEPPSPVSTRLALEPALRHRASVFIDMDPVTAPSTRSTSPVSNVVDLGAQPPKEPEKEEGDTIARKAGLGSLMKTAKQNVSVPEFDMNAFF</sequence>
<dbReference type="InterPro" id="IPR011041">
    <property type="entry name" value="Quinoprot_gluc/sorb_DH_b-prop"/>
</dbReference>
<dbReference type="PANTHER" id="PTHR13950:SF9">
    <property type="entry name" value="RABCONNECTIN-3A"/>
    <property type="match status" value="1"/>
</dbReference>
<dbReference type="InterPro" id="IPR036322">
    <property type="entry name" value="WD40_repeat_dom_sf"/>
</dbReference>
<organism evidence="3 4">
    <name type="scientific">Rhodofomes roseus</name>
    <dbReference type="NCBI Taxonomy" id="34475"/>
    <lineage>
        <taxon>Eukaryota</taxon>
        <taxon>Fungi</taxon>
        <taxon>Dikarya</taxon>
        <taxon>Basidiomycota</taxon>
        <taxon>Agaricomycotina</taxon>
        <taxon>Agaricomycetes</taxon>
        <taxon>Polyporales</taxon>
        <taxon>Rhodofomes</taxon>
    </lineage>
</organism>
<feature type="region of interest" description="Disordered" evidence="1">
    <location>
        <begin position="630"/>
        <end position="650"/>
    </location>
</feature>
<dbReference type="InterPro" id="IPR052208">
    <property type="entry name" value="DmX-like/RAVE_component"/>
</dbReference>
<feature type="region of interest" description="Disordered" evidence="1">
    <location>
        <begin position="1335"/>
        <end position="1367"/>
    </location>
</feature>
<evidence type="ECO:0000256" key="1">
    <source>
        <dbReference type="SAM" id="MobiDB-lite"/>
    </source>
</evidence>
<evidence type="ECO:0000313" key="4">
    <source>
        <dbReference type="Proteomes" id="UP000814176"/>
    </source>
</evidence>
<feature type="region of interest" description="Disordered" evidence="1">
    <location>
        <begin position="196"/>
        <end position="220"/>
    </location>
</feature>
<dbReference type="RefSeq" id="XP_047779331.1">
    <property type="nucleotide sequence ID" value="XM_047923649.1"/>
</dbReference>
<dbReference type="PANTHER" id="PTHR13950">
    <property type="entry name" value="RABCONNECTIN-RELATED"/>
    <property type="match status" value="1"/>
</dbReference>
<proteinExistence type="predicted"/>
<dbReference type="Pfam" id="PF12234">
    <property type="entry name" value="Rav1p_C"/>
    <property type="match status" value="1"/>
</dbReference>
<protein>
    <submittedName>
        <fullName evidence="3">WD repeat-containing protein</fullName>
    </submittedName>
</protein>
<dbReference type="SUPFAM" id="SSF50952">
    <property type="entry name" value="Soluble quinoprotein glucose dehydrogenase"/>
    <property type="match status" value="1"/>
</dbReference>
<dbReference type="SUPFAM" id="SSF50978">
    <property type="entry name" value="WD40 repeat-like"/>
    <property type="match status" value="1"/>
</dbReference>
<dbReference type="GeneID" id="72004381"/>